<protein>
    <submittedName>
        <fullName evidence="2">OPT oligopeptide transporter</fullName>
    </submittedName>
</protein>
<name>A0A146FLQ4_ASPKA</name>
<sequence length="71" mass="7787">MRLCGDQKHLQAQPSRAEDGWPGDPVADLRTAATIPLTHRRLLCRTQEGTCLSIGFSYILYSVQLFGPGDG</sequence>
<dbReference type="AlphaFoldDB" id="A0A146FLQ4"/>
<evidence type="ECO:0000313" key="2">
    <source>
        <dbReference type="EMBL" id="GAT26618.1"/>
    </source>
</evidence>
<organism evidence="2 3">
    <name type="scientific">Aspergillus kawachii</name>
    <name type="common">White koji mold</name>
    <name type="synonym">Aspergillus awamori var. kawachi</name>
    <dbReference type="NCBI Taxonomy" id="1069201"/>
    <lineage>
        <taxon>Eukaryota</taxon>
        <taxon>Fungi</taxon>
        <taxon>Dikarya</taxon>
        <taxon>Ascomycota</taxon>
        <taxon>Pezizomycotina</taxon>
        <taxon>Eurotiomycetes</taxon>
        <taxon>Eurotiomycetidae</taxon>
        <taxon>Eurotiales</taxon>
        <taxon>Aspergillaceae</taxon>
        <taxon>Aspergillus</taxon>
        <taxon>Aspergillus subgen. Circumdati</taxon>
    </lineage>
</organism>
<feature type="region of interest" description="Disordered" evidence="1">
    <location>
        <begin position="1"/>
        <end position="24"/>
    </location>
</feature>
<accession>A0A146FLQ4</accession>
<reference evidence="3" key="2">
    <citation type="submission" date="2016-02" db="EMBL/GenBank/DDBJ databases">
        <title>Genome sequencing of Aspergillus luchuensis NBRC 4314.</title>
        <authorList>
            <person name="Yamada O."/>
        </authorList>
    </citation>
    <scope>NUCLEOTIDE SEQUENCE [LARGE SCALE GENOMIC DNA]</scope>
    <source>
        <strain evidence="3">RIB 2604</strain>
    </source>
</reference>
<proteinExistence type="predicted"/>
<dbReference type="Proteomes" id="UP000075230">
    <property type="component" value="Unassembled WGS sequence"/>
</dbReference>
<reference evidence="2 3" key="1">
    <citation type="journal article" date="2016" name="DNA Res.">
        <title>Genome sequence of Aspergillus luchuensis NBRC 4314.</title>
        <authorList>
            <person name="Yamada O."/>
            <person name="Machida M."/>
            <person name="Hosoyama A."/>
            <person name="Goto M."/>
            <person name="Takahashi T."/>
            <person name="Futagami T."/>
            <person name="Yamagata Y."/>
            <person name="Takeuchi M."/>
            <person name="Kobayashi T."/>
            <person name="Koike H."/>
            <person name="Abe K."/>
            <person name="Asai K."/>
            <person name="Arita M."/>
            <person name="Fujita N."/>
            <person name="Fukuda K."/>
            <person name="Higa K."/>
            <person name="Horikawa H."/>
            <person name="Ishikawa T."/>
            <person name="Jinno K."/>
            <person name="Kato Y."/>
            <person name="Kirimura K."/>
            <person name="Mizutani O."/>
            <person name="Nakasone K."/>
            <person name="Sano M."/>
            <person name="Shiraishi Y."/>
            <person name="Tsukahara M."/>
            <person name="Gomi K."/>
        </authorList>
    </citation>
    <scope>NUCLEOTIDE SEQUENCE [LARGE SCALE GENOMIC DNA]</scope>
    <source>
        <strain evidence="2 3">RIB 2604</strain>
    </source>
</reference>
<dbReference type="EMBL" id="BCWF01000021">
    <property type="protein sequence ID" value="GAT26618.1"/>
    <property type="molecule type" value="Genomic_DNA"/>
</dbReference>
<evidence type="ECO:0000256" key="1">
    <source>
        <dbReference type="SAM" id="MobiDB-lite"/>
    </source>
</evidence>
<gene>
    <name evidence="2" type="ORF">RIB2604_02103000</name>
</gene>
<evidence type="ECO:0000313" key="3">
    <source>
        <dbReference type="Proteomes" id="UP000075230"/>
    </source>
</evidence>
<comment type="caution">
    <text evidence="2">The sequence shown here is derived from an EMBL/GenBank/DDBJ whole genome shotgun (WGS) entry which is preliminary data.</text>
</comment>